<comment type="caution">
    <text evidence="1">The sequence shown here is derived from an EMBL/GenBank/DDBJ whole genome shotgun (WGS) entry which is preliminary data.</text>
</comment>
<name>A0ABV5IWL6_9ACTN</name>
<keyword evidence="2" id="KW-1185">Reference proteome</keyword>
<feature type="non-terminal residue" evidence="1">
    <location>
        <position position="132"/>
    </location>
</feature>
<sequence length="132" mass="14776">MSVKEKSAMSEGAAVNTDAGRWPDADSAFFAVRRMQIKLHRWATEEPGRRFGDLFNLVYDPAFLVHAWERVSGNAGARTAGIDRATVAWIETRIGVREFLGQLRDTLKSGEFTPVEVRQVMIPKASGKLRKL</sequence>
<protein>
    <submittedName>
        <fullName evidence="1">Uncharacterized protein</fullName>
    </submittedName>
</protein>
<accession>A0ABV5IWL6</accession>
<reference evidence="1 2" key="1">
    <citation type="submission" date="2024-09" db="EMBL/GenBank/DDBJ databases">
        <authorList>
            <person name="Sun Q."/>
            <person name="Mori K."/>
        </authorList>
    </citation>
    <scope>NUCLEOTIDE SEQUENCE [LARGE SCALE GENOMIC DNA]</scope>
    <source>
        <strain evidence="1 2">CCM 3426</strain>
    </source>
</reference>
<evidence type="ECO:0000313" key="1">
    <source>
        <dbReference type="EMBL" id="MFB9208886.1"/>
    </source>
</evidence>
<dbReference type="Proteomes" id="UP001589647">
    <property type="component" value="Unassembled WGS sequence"/>
</dbReference>
<dbReference type="EMBL" id="JBHMEI010000088">
    <property type="protein sequence ID" value="MFB9208886.1"/>
    <property type="molecule type" value="Genomic_DNA"/>
</dbReference>
<dbReference type="RefSeq" id="WP_229825374.1">
    <property type="nucleotide sequence ID" value="NZ_BMRC01000091.1"/>
</dbReference>
<proteinExistence type="predicted"/>
<organism evidence="1 2">
    <name type="scientific">Nonomuraea spiralis</name>
    <dbReference type="NCBI Taxonomy" id="46182"/>
    <lineage>
        <taxon>Bacteria</taxon>
        <taxon>Bacillati</taxon>
        <taxon>Actinomycetota</taxon>
        <taxon>Actinomycetes</taxon>
        <taxon>Streptosporangiales</taxon>
        <taxon>Streptosporangiaceae</taxon>
        <taxon>Nonomuraea</taxon>
    </lineage>
</organism>
<evidence type="ECO:0000313" key="2">
    <source>
        <dbReference type="Proteomes" id="UP001589647"/>
    </source>
</evidence>
<gene>
    <name evidence="1" type="ORF">ACFFV7_47420</name>
</gene>